<feature type="transmembrane region" description="Helical" evidence="1">
    <location>
        <begin position="120"/>
        <end position="148"/>
    </location>
</feature>
<dbReference type="Proteomes" id="UP000279994">
    <property type="component" value="Unassembled WGS sequence"/>
</dbReference>
<keyword evidence="3" id="KW-1185">Reference proteome</keyword>
<gene>
    <name evidence="2" type="ORF">EFL26_12015</name>
</gene>
<sequence length="268" mass="29128">MTATTFAPDDTLDISQTPRTPMSRLVRVELRKMWDTRAGLWLLIAIGAITALVLLIQIWVGAAQDLHLTFHSFLTSMSIPMGILLPVLGIMSVTSEWGQRTALVTFTLEPHRSRTIMAKLACSVLLATGAVVLGLLLGLLGNLLFAAVNGGAPVWGVPVTEVLGFFLLQLLGLLTGFTFGMVLINTAAAIVLYFVYSFVLPGLFEWGAQTIGWFHDARPWFDFNFAQAPLADASMTGKDWAHLAVGGLIWLVVPLAVGLRRVLRAEVK</sequence>
<keyword evidence="1" id="KW-1133">Transmembrane helix</keyword>
<dbReference type="EMBL" id="RJSF01000040">
    <property type="protein sequence ID" value="RNM13706.1"/>
    <property type="molecule type" value="Genomic_DNA"/>
</dbReference>
<evidence type="ECO:0000313" key="2">
    <source>
        <dbReference type="EMBL" id="RNM13706.1"/>
    </source>
</evidence>
<evidence type="ECO:0000256" key="1">
    <source>
        <dbReference type="SAM" id="Phobius"/>
    </source>
</evidence>
<protein>
    <submittedName>
        <fullName evidence="2">ABC transporter permease</fullName>
    </submittedName>
</protein>
<dbReference type="AlphaFoldDB" id="A0A3N0GNA1"/>
<reference evidence="2 3" key="1">
    <citation type="submission" date="2018-11" db="EMBL/GenBank/DDBJ databases">
        <authorList>
            <person name="Li F."/>
        </authorList>
    </citation>
    <scope>NUCLEOTIDE SEQUENCE [LARGE SCALE GENOMIC DNA]</scope>
    <source>
        <strain evidence="2 3">Gsoil 818</strain>
    </source>
</reference>
<keyword evidence="1" id="KW-0812">Transmembrane</keyword>
<feature type="transmembrane region" description="Helical" evidence="1">
    <location>
        <begin position="154"/>
        <end position="175"/>
    </location>
</feature>
<feature type="transmembrane region" description="Helical" evidence="1">
    <location>
        <begin position="182"/>
        <end position="204"/>
    </location>
</feature>
<name>A0A3N0GNA1_9ACTN</name>
<organism evidence="2 3">
    <name type="scientific">Nocardioides pocheonensis</name>
    <dbReference type="NCBI Taxonomy" id="661485"/>
    <lineage>
        <taxon>Bacteria</taxon>
        <taxon>Bacillati</taxon>
        <taxon>Actinomycetota</taxon>
        <taxon>Actinomycetes</taxon>
        <taxon>Propionibacteriales</taxon>
        <taxon>Nocardioidaceae</taxon>
        <taxon>Nocardioides</taxon>
    </lineage>
</organism>
<keyword evidence="1" id="KW-0472">Membrane</keyword>
<evidence type="ECO:0000313" key="3">
    <source>
        <dbReference type="Proteomes" id="UP000279994"/>
    </source>
</evidence>
<dbReference type="RefSeq" id="WP_123223112.1">
    <property type="nucleotide sequence ID" value="NZ_RJSF01000040.1"/>
</dbReference>
<feature type="transmembrane region" description="Helical" evidence="1">
    <location>
        <begin position="40"/>
        <end position="62"/>
    </location>
</feature>
<comment type="caution">
    <text evidence="2">The sequence shown here is derived from an EMBL/GenBank/DDBJ whole genome shotgun (WGS) entry which is preliminary data.</text>
</comment>
<accession>A0A3N0GNA1</accession>
<feature type="transmembrane region" description="Helical" evidence="1">
    <location>
        <begin position="240"/>
        <end position="259"/>
    </location>
</feature>
<proteinExistence type="predicted"/>
<feature type="transmembrane region" description="Helical" evidence="1">
    <location>
        <begin position="68"/>
        <end position="90"/>
    </location>
</feature>
<dbReference type="OrthoDB" id="3822725at2"/>